<dbReference type="PROSITE" id="PS51469">
    <property type="entry name" value="SUN"/>
    <property type="match status" value="1"/>
</dbReference>
<feature type="compositionally biased region" description="Polar residues" evidence="6">
    <location>
        <begin position="322"/>
        <end position="341"/>
    </location>
</feature>
<feature type="compositionally biased region" description="Polar residues" evidence="6">
    <location>
        <begin position="110"/>
        <end position="121"/>
    </location>
</feature>
<dbReference type="HOGENOM" id="CLU_241444_0_0_1"/>
<feature type="domain" description="SUN" evidence="7">
    <location>
        <begin position="1478"/>
        <end position="1681"/>
    </location>
</feature>
<feature type="compositionally biased region" description="Acidic residues" evidence="6">
    <location>
        <begin position="908"/>
        <end position="926"/>
    </location>
</feature>
<evidence type="ECO:0000313" key="9">
    <source>
        <dbReference type="Proteomes" id="UP000016929"/>
    </source>
</evidence>
<evidence type="ECO:0000313" key="8">
    <source>
        <dbReference type="EMBL" id="EMT70005.1"/>
    </source>
</evidence>
<feature type="compositionally biased region" description="Acidic residues" evidence="6">
    <location>
        <begin position="257"/>
        <end position="275"/>
    </location>
</feature>
<comment type="subcellular location">
    <subcellularLocation>
        <location evidence="1">Membrane</location>
    </subcellularLocation>
</comment>
<sequence length="1682" mass="188565">MPPRVSRRNTRLTSREPEQQPTNESTNALVRPHLPALQGTPSTRRQYTYGSGAEPPPKVGAGLQRMDLGSAVNQALANNADDEEEFVRPAKPRAASARADDAGPSRDNASRSATVAVQQLATGRDDDSSRSFGLESDYYEDATIGSVPPLIARTERQPAASNPNPRAQRDTSVQRSLQPSRLREQPSLETQPRRPRDTQQTSLQVPRQTWQKSRELEEDEPEERAAPVTRSRTTVNTPAPNKTRQSQPRPRNPTVVEDSEESESSAESDEDDIESEIQYGGNASKTRTITKKSTRTVANPIRRQPAQQLSRNAAPERRDQRTSGGQSLFSRINRSASQSSAFEKARQIPHDPQERVWDIQREIQEAEDQIARERAERAERERAPQIEPWRQWFREQIAWLLTLWPFNLIWRRREDDDFDDFDDDQYNNGGPTDWWKLLNPMTYLQSVVWLVDKIMDHFVNLLDGLSGVQIRGSWTERVVYAVLIGGVGLLLGVSLVSGMGAVKPSLPSIPNFGLGGFHIPNPSGFVHNVGDMMPSFSLPSWSPWSRDDEHDVFAETPINNIELTDEVKKAMKKLTSKLSDQKKSLEKLEAKLPQYITMETINGKPSIPQQFYHGLQDYLKESGSFLNMKKKGGNYEISTEKQWKAIVAGLGKDKDFKSKLTKVVDSGIEEKLPAFWDTWFKNNNKILEPLIEKAMAKTKAAGSGAGFDKKPTNESTNALVRPHLPALQGTPSTRRQYTYGSGAEPPPKVGAGLQRMDLGSAVNQALANNADDEEEFVRPAKPRAASARADDAGPSRDNASRSATVAVQQLATGRDDDSSRSFGLESDYYEDATIGSVPPLIARTERQPAASNPNPRAQRDTSKSRELEEDEPEERAAPVTRSRTTVNTPAPNKTRQSQPRPRNPTVVEDSEESESSAESDEDDIESEIQYGGNASKTRTITKKSTRTVANPIRRQPAQQLSRNAAPERRDQRTSGGQSLFSRINRSASQSSAFEKARQIPHDPQERVWDIQREIQEAEDQIARERAERAERERAPQIEPWRQWFREQIAWLLTLWPFNLIWRRREDDDFDDFDDDQYNNGGPTDWWKLLNPMTYLQSVVWLVDKIMDHFVNLLDGLSGVQIRGSWTERVVYAVLIGGVGLLLGVSLVSGMGAVKPSLPSIPNFGLGGFHIPNPSGFVHNVGDMMPSFSLPSWSPWSRDDEHDVFAETPINNIELTDEVKKAMKKLTSKLSDQKKSLEKLEAKLPQYITMETINGKPSIPQQFYHGLQDYLKESGSFLNMKKKGGNYEISTEKQWKAIVAGLGKDKDFKSKLTKVVDSGIEEKLPAFWDTWFKNNNKILEPLIEKAMAKTKAAGSGAGFDKKVAQIVNEQLGKQNQTVVTRSEFIKHLGNELATHQATVRAELQELKSDMLTHIQESIRTAQLMAPQGTSDAEMRKLIREIVIQTISDEVLGVGAKAKIHEDWNTRLKHQVNFFAVGAGATIDEALTTGVWDPWKKGVATKEALKRGVSGVHPLPAAAALLPWQDEGDCFCSVHDIDSSGRYHGARISVHLGHLVVPTDIVIEHINKNATTDPLARPRQIEVFARFEDKMERDQVFAITANWFREDTTNRNVSVPLSDQFVKISDFEYVGNELNDGVHVQHIKDQFSNLGIGTDQIVVRSMGNYGAVDHTCFYRVRLFGNVVE</sequence>
<feature type="compositionally biased region" description="Basic and acidic residues" evidence="6">
    <location>
        <begin position="857"/>
        <end position="866"/>
    </location>
</feature>
<dbReference type="EMBL" id="KB726324">
    <property type="protein sequence ID" value="EMT70005.1"/>
    <property type="molecule type" value="Genomic_DNA"/>
</dbReference>
<evidence type="ECO:0000256" key="2">
    <source>
        <dbReference type="ARBA" id="ARBA00022692"/>
    </source>
</evidence>
<feature type="compositionally biased region" description="Basic and acidic residues" evidence="6">
    <location>
        <begin position="181"/>
        <end position="197"/>
    </location>
</feature>
<feature type="region of interest" description="Disordered" evidence="6">
    <location>
        <begin position="702"/>
        <end position="753"/>
    </location>
</feature>
<keyword evidence="9" id="KW-1185">Reference proteome</keyword>
<accession>N1S604</accession>
<feature type="compositionally biased region" description="Polar residues" evidence="6">
    <location>
        <begin position="881"/>
        <end position="900"/>
    </location>
</feature>
<reference evidence="9" key="1">
    <citation type="submission" date="2012-09" db="EMBL/GenBank/DDBJ databases">
        <title>Genome sequencing and comparative transcriptomics of race 1 and race 4 of banana pathogen: Fusarium oxysporum f. sp. cubense.</title>
        <authorList>
            <person name="Fang X."/>
            <person name="Huang J."/>
        </authorList>
    </citation>
    <scope>NUCLEOTIDE SEQUENCE [LARGE SCALE GENOMIC DNA]</scope>
    <source>
        <strain evidence="9">race 4</strain>
    </source>
</reference>
<dbReference type="GO" id="GO:0043495">
    <property type="term" value="F:protein-membrane adaptor activity"/>
    <property type="evidence" value="ECO:0007669"/>
    <property type="project" value="TreeGrafter"/>
</dbReference>
<protein>
    <recommendedName>
        <fullName evidence="7">SUN domain-containing protein</fullName>
    </recommendedName>
</protein>
<feature type="compositionally biased region" description="Polar residues" evidence="6">
    <location>
        <begin position="800"/>
        <end position="811"/>
    </location>
</feature>
<dbReference type="InterPro" id="IPR045119">
    <property type="entry name" value="SUN1-5"/>
</dbReference>
<feature type="compositionally biased region" description="Basic and acidic residues" evidence="6">
    <location>
        <begin position="994"/>
        <end position="1006"/>
    </location>
</feature>
<keyword evidence="5" id="KW-0175">Coiled coil</keyword>
<reference evidence="9" key="2">
    <citation type="journal article" date="2014" name="PLoS ONE">
        <title>Genome and Transcriptome Analysis of the Fungal Pathogen Fusarium oxysporum f. sp. cubense Causing Banana Vascular Wilt Disease.</title>
        <authorList>
            <person name="Guo L."/>
            <person name="Han L."/>
            <person name="Yang L."/>
            <person name="Zeng H."/>
            <person name="Fan D."/>
            <person name="Zhu Y."/>
            <person name="Feng Y."/>
            <person name="Wang G."/>
            <person name="Peng C."/>
            <person name="Jiang X."/>
            <person name="Zhou D."/>
            <person name="Ni P."/>
            <person name="Liang C."/>
            <person name="Liu L."/>
            <person name="Wang J."/>
            <person name="Mao C."/>
            <person name="Fang X."/>
            <person name="Peng M."/>
            <person name="Huang J."/>
        </authorList>
    </citation>
    <scope>NUCLEOTIDE SEQUENCE [LARGE SCALE GENOMIC DNA]</scope>
    <source>
        <strain evidence="9">race 4</strain>
    </source>
</reference>
<feature type="region of interest" description="Disordered" evidence="6">
    <location>
        <begin position="1"/>
        <end position="354"/>
    </location>
</feature>
<feature type="compositionally biased region" description="Polar residues" evidence="6">
    <location>
        <begin position="198"/>
        <end position="211"/>
    </location>
</feature>
<feature type="coiled-coil region" evidence="5">
    <location>
        <begin position="1007"/>
        <end position="1034"/>
    </location>
</feature>
<feature type="compositionally biased region" description="Polar residues" evidence="6">
    <location>
        <begin position="973"/>
        <end position="992"/>
    </location>
</feature>
<keyword evidence="3" id="KW-1133">Transmembrane helix</keyword>
<dbReference type="STRING" id="1229665.N1S604"/>
<dbReference type="OrthoDB" id="342281at2759"/>
<evidence type="ECO:0000256" key="5">
    <source>
        <dbReference type="SAM" id="Coils"/>
    </source>
</evidence>
<feature type="compositionally biased region" description="Polar residues" evidence="6">
    <location>
        <begin position="39"/>
        <end position="49"/>
    </location>
</feature>
<gene>
    <name evidence="8" type="ORF">FOC4_g10008445</name>
</gene>
<organism evidence="8 9">
    <name type="scientific">Fusarium oxysporum f. sp. cubense (strain race 4)</name>
    <name type="common">Panama disease fungus</name>
    <dbReference type="NCBI Taxonomy" id="2502994"/>
    <lineage>
        <taxon>Eukaryota</taxon>
        <taxon>Fungi</taxon>
        <taxon>Dikarya</taxon>
        <taxon>Ascomycota</taxon>
        <taxon>Pezizomycotina</taxon>
        <taxon>Sordariomycetes</taxon>
        <taxon>Hypocreomycetidae</taxon>
        <taxon>Hypocreales</taxon>
        <taxon>Nectriaceae</taxon>
        <taxon>Fusarium</taxon>
        <taxon>Fusarium oxysporum species complex</taxon>
    </lineage>
</organism>
<feature type="region of interest" description="Disordered" evidence="6">
    <location>
        <begin position="845"/>
        <end position="1006"/>
    </location>
</feature>
<feature type="region of interest" description="Disordered" evidence="6">
    <location>
        <begin position="769"/>
        <end position="823"/>
    </location>
</feature>
<keyword evidence="2" id="KW-0812">Transmembrane</keyword>
<dbReference type="PANTHER" id="PTHR12911">
    <property type="entry name" value="SAD1/UNC-84-LIKE PROTEIN-RELATED"/>
    <property type="match status" value="1"/>
</dbReference>
<feature type="coiled-coil region" evidence="5">
    <location>
        <begin position="356"/>
        <end position="383"/>
    </location>
</feature>
<dbReference type="GO" id="GO:0034993">
    <property type="term" value="C:meiotic nuclear membrane microtubule tethering complex"/>
    <property type="evidence" value="ECO:0007669"/>
    <property type="project" value="TreeGrafter"/>
</dbReference>
<evidence type="ECO:0000256" key="4">
    <source>
        <dbReference type="ARBA" id="ARBA00023136"/>
    </source>
</evidence>
<name>N1S604_FUSC4</name>
<feature type="compositionally biased region" description="Polar residues" evidence="6">
    <location>
        <begin position="19"/>
        <end position="28"/>
    </location>
</feature>
<feature type="compositionally biased region" description="Basic residues" evidence="6">
    <location>
        <begin position="1"/>
        <end position="10"/>
    </location>
</feature>
<dbReference type="InterPro" id="IPR012919">
    <property type="entry name" value="SUN_dom"/>
</dbReference>
<evidence type="ECO:0000256" key="3">
    <source>
        <dbReference type="ARBA" id="ARBA00022989"/>
    </source>
</evidence>
<keyword evidence="4" id="KW-0472">Membrane</keyword>
<feature type="compositionally biased region" description="Basic and acidic residues" evidence="6">
    <location>
        <begin position="343"/>
        <end position="354"/>
    </location>
</feature>
<feature type="compositionally biased region" description="Polar residues" evidence="6">
    <location>
        <begin position="230"/>
        <end position="249"/>
    </location>
</feature>
<evidence type="ECO:0000256" key="1">
    <source>
        <dbReference type="ARBA" id="ARBA00004370"/>
    </source>
</evidence>
<feature type="compositionally biased region" description="Polar residues" evidence="6">
    <location>
        <begin position="159"/>
        <end position="179"/>
    </location>
</feature>
<proteinExistence type="predicted"/>
<dbReference type="Proteomes" id="UP000016929">
    <property type="component" value="Unassembled WGS sequence"/>
</dbReference>
<evidence type="ECO:0000256" key="6">
    <source>
        <dbReference type="SAM" id="MobiDB-lite"/>
    </source>
</evidence>
<dbReference type="PANTHER" id="PTHR12911:SF8">
    <property type="entry name" value="KLAROID PROTEIN-RELATED"/>
    <property type="match status" value="1"/>
</dbReference>
<feature type="compositionally biased region" description="Polar residues" evidence="6">
    <location>
        <begin position="729"/>
        <end position="739"/>
    </location>
</feature>
<evidence type="ECO:0000259" key="7">
    <source>
        <dbReference type="PROSITE" id="PS51469"/>
    </source>
</evidence>
<dbReference type="Gene3D" id="2.60.120.260">
    <property type="entry name" value="Galactose-binding domain-like"/>
    <property type="match status" value="1"/>
</dbReference>